<dbReference type="EMBL" id="JAAAIM010000071">
    <property type="protein sequence ID" value="KAG0295893.1"/>
    <property type="molecule type" value="Genomic_DNA"/>
</dbReference>
<dbReference type="Proteomes" id="UP001194696">
    <property type="component" value="Unassembled WGS sequence"/>
</dbReference>
<comment type="similarity">
    <text evidence="1">Belongs to the myoviridae tail sheath protein family.</text>
</comment>
<dbReference type="PANTHER" id="PTHR35861:SF1">
    <property type="entry name" value="PHAGE TAIL SHEATH PROTEIN"/>
    <property type="match status" value="1"/>
</dbReference>
<evidence type="ECO:0000259" key="2">
    <source>
        <dbReference type="Pfam" id="PF17482"/>
    </source>
</evidence>
<keyword evidence="4" id="KW-1185">Reference proteome</keyword>
<feature type="domain" description="Tail sheath protein C-terminal" evidence="2">
    <location>
        <begin position="134"/>
        <end position="237"/>
    </location>
</feature>
<name>A0ABQ7KCI1_9FUNG</name>
<dbReference type="Pfam" id="PF17482">
    <property type="entry name" value="Phage_sheath_1C"/>
    <property type="match status" value="1"/>
</dbReference>
<dbReference type="Gene3D" id="3.40.50.11780">
    <property type="match status" value="1"/>
</dbReference>
<dbReference type="PANTHER" id="PTHR35861">
    <property type="match status" value="1"/>
</dbReference>
<accession>A0ABQ7KCI1</accession>
<sequence>MAMYAALDPPPTTETQTAVYTPLLETFYPSRPADQDIFVDFRYYDITSEDRDSGPRKTLAEVKAEDEAVAGAYCRTDRERGVWKAPANVALYNVKALAPVKQQDTTAAGINAIRDVSDRGPVIMGARTMVSPATPNWLYIPVRRLFNAAQRDIQQAMRFAVFQPNSQPTWEAVRAAVNNYLHRLWRDGALIGESPEDAYFVQIGKEVTMTEADIQQGRMIIKIGMAAVRPAEFILLEFMQGVAGSGGGGGTGPKLREEMLKPQDALSGKDYGRALPELCGFWLVRQFDSGRQHLGDRMPSG</sequence>
<reference evidence="3 4" key="1">
    <citation type="journal article" date="2020" name="Fungal Divers.">
        <title>Resolving the Mortierellaceae phylogeny through synthesis of multi-gene phylogenetics and phylogenomics.</title>
        <authorList>
            <person name="Vandepol N."/>
            <person name="Liber J."/>
            <person name="Desiro A."/>
            <person name="Na H."/>
            <person name="Kennedy M."/>
            <person name="Barry K."/>
            <person name="Grigoriev I.V."/>
            <person name="Miller A.N."/>
            <person name="O'Donnell K."/>
            <person name="Stajich J.E."/>
            <person name="Bonito G."/>
        </authorList>
    </citation>
    <scope>NUCLEOTIDE SEQUENCE [LARGE SCALE GENOMIC DNA]</scope>
    <source>
        <strain evidence="3 4">AD045</strain>
    </source>
</reference>
<evidence type="ECO:0000256" key="1">
    <source>
        <dbReference type="ARBA" id="ARBA00008005"/>
    </source>
</evidence>
<dbReference type="InterPro" id="IPR020287">
    <property type="entry name" value="Tail_sheath_C"/>
</dbReference>
<evidence type="ECO:0000313" key="4">
    <source>
        <dbReference type="Proteomes" id="UP001194696"/>
    </source>
</evidence>
<evidence type="ECO:0000313" key="3">
    <source>
        <dbReference type="EMBL" id="KAG0295893.1"/>
    </source>
</evidence>
<dbReference type="InterPro" id="IPR052042">
    <property type="entry name" value="Tail_sheath_structural"/>
</dbReference>
<proteinExistence type="inferred from homology"/>
<comment type="caution">
    <text evidence="3">The sequence shown here is derived from an EMBL/GenBank/DDBJ whole genome shotgun (WGS) entry which is preliminary data.</text>
</comment>
<protein>
    <recommendedName>
        <fullName evidence="2">Tail sheath protein C-terminal domain-containing protein</fullName>
    </recommendedName>
</protein>
<gene>
    <name evidence="3" type="ORF">BGZ96_010694</name>
</gene>
<organism evidence="3 4">
    <name type="scientific">Linnemannia gamsii</name>
    <dbReference type="NCBI Taxonomy" id="64522"/>
    <lineage>
        <taxon>Eukaryota</taxon>
        <taxon>Fungi</taxon>
        <taxon>Fungi incertae sedis</taxon>
        <taxon>Mucoromycota</taxon>
        <taxon>Mortierellomycotina</taxon>
        <taxon>Mortierellomycetes</taxon>
        <taxon>Mortierellales</taxon>
        <taxon>Mortierellaceae</taxon>
        <taxon>Linnemannia</taxon>
    </lineage>
</organism>